<gene>
    <name evidence="2" type="ORF">METZ01_LOCUS225035</name>
</gene>
<evidence type="ECO:0000313" key="2">
    <source>
        <dbReference type="EMBL" id="SVB72181.1"/>
    </source>
</evidence>
<proteinExistence type="predicted"/>
<dbReference type="EMBL" id="UINC01054453">
    <property type="protein sequence ID" value="SVB72181.1"/>
    <property type="molecule type" value="Genomic_DNA"/>
</dbReference>
<organism evidence="2">
    <name type="scientific">marine metagenome</name>
    <dbReference type="NCBI Taxonomy" id="408172"/>
    <lineage>
        <taxon>unclassified sequences</taxon>
        <taxon>metagenomes</taxon>
        <taxon>ecological metagenomes</taxon>
    </lineage>
</organism>
<protein>
    <recommendedName>
        <fullName evidence="3">Zinc-finger domain-containing protein</fullName>
    </recommendedName>
</protein>
<feature type="compositionally biased region" description="Basic and acidic residues" evidence="1">
    <location>
        <begin position="93"/>
        <end position="104"/>
    </location>
</feature>
<feature type="region of interest" description="Disordered" evidence="1">
    <location>
        <begin position="74"/>
        <end position="104"/>
    </location>
</feature>
<accession>A0A382GDC6</accession>
<dbReference type="AlphaFoldDB" id="A0A382GDC6"/>
<evidence type="ECO:0008006" key="3">
    <source>
        <dbReference type="Google" id="ProtNLM"/>
    </source>
</evidence>
<evidence type="ECO:0000256" key="1">
    <source>
        <dbReference type="SAM" id="MobiDB-lite"/>
    </source>
</evidence>
<sequence>MKRPVMRLMHTTCRDASSVISEMMDHPVSFKKLWRTKIHMAMCCFCRYYKTQLETLTRLTDELSNDNSPVKIDFALSPKSKPPMEKALNSEPRGAHLNEEKPDE</sequence>
<name>A0A382GDC6_9ZZZZ</name>
<reference evidence="2" key="1">
    <citation type="submission" date="2018-05" db="EMBL/GenBank/DDBJ databases">
        <authorList>
            <person name="Lanie J.A."/>
            <person name="Ng W.-L."/>
            <person name="Kazmierczak K.M."/>
            <person name="Andrzejewski T.M."/>
            <person name="Davidsen T.M."/>
            <person name="Wayne K.J."/>
            <person name="Tettelin H."/>
            <person name="Glass J.I."/>
            <person name="Rusch D."/>
            <person name="Podicherti R."/>
            <person name="Tsui H.-C.T."/>
            <person name="Winkler M.E."/>
        </authorList>
    </citation>
    <scope>NUCLEOTIDE SEQUENCE</scope>
</reference>